<protein>
    <submittedName>
        <fullName evidence="1">Uncharacterized protein</fullName>
    </submittedName>
</protein>
<evidence type="ECO:0000313" key="1">
    <source>
        <dbReference type="EMBL" id="OQU87581.1"/>
    </source>
</evidence>
<dbReference type="EMBL" id="CM000762">
    <property type="protein sequence ID" value="OQU87581.1"/>
    <property type="molecule type" value="Genomic_DNA"/>
</dbReference>
<dbReference type="AlphaFoldDB" id="A0A1W0VZQ1"/>
<dbReference type="EMBL" id="CM000762">
    <property type="protein sequence ID" value="OQU87582.1"/>
    <property type="molecule type" value="Genomic_DNA"/>
</dbReference>
<dbReference type="Proteomes" id="UP000000768">
    <property type="component" value="Chromosome 3"/>
</dbReference>
<evidence type="ECO:0000313" key="2">
    <source>
        <dbReference type="Proteomes" id="UP000000768"/>
    </source>
</evidence>
<dbReference type="Gramene" id="OQU87581">
    <property type="protein sequence ID" value="OQU87581"/>
    <property type="gene ID" value="SORBI_3003G301950"/>
</dbReference>
<dbReference type="Gramene" id="OQU87582">
    <property type="protein sequence ID" value="OQU87582"/>
    <property type="gene ID" value="SORBI_3003G301950"/>
</dbReference>
<dbReference type="EMBL" id="CM000762">
    <property type="protein sequence ID" value="OQU87583.1"/>
    <property type="molecule type" value="Genomic_DNA"/>
</dbReference>
<reference evidence="1 2" key="1">
    <citation type="journal article" date="2009" name="Nature">
        <title>The Sorghum bicolor genome and the diversification of grasses.</title>
        <authorList>
            <person name="Paterson A.H."/>
            <person name="Bowers J.E."/>
            <person name="Bruggmann R."/>
            <person name="Dubchak I."/>
            <person name="Grimwood J."/>
            <person name="Gundlach H."/>
            <person name="Haberer G."/>
            <person name="Hellsten U."/>
            <person name="Mitros T."/>
            <person name="Poliakov A."/>
            <person name="Schmutz J."/>
            <person name="Spannagl M."/>
            <person name="Tang H."/>
            <person name="Wang X."/>
            <person name="Wicker T."/>
            <person name="Bharti A.K."/>
            <person name="Chapman J."/>
            <person name="Feltus F.A."/>
            <person name="Gowik U."/>
            <person name="Grigoriev I.V."/>
            <person name="Lyons E."/>
            <person name="Maher C.A."/>
            <person name="Martis M."/>
            <person name="Narechania A."/>
            <person name="Otillar R.P."/>
            <person name="Penning B.W."/>
            <person name="Salamov A.A."/>
            <person name="Wang Y."/>
            <person name="Zhang L."/>
            <person name="Carpita N.C."/>
            <person name="Freeling M."/>
            <person name="Gingle A.R."/>
            <person name="Hash C.T."/>
            <person name="Keller B."/>
            <person name="Klein P."/>
            <person name="Kresovich S."/>
            <person name="McCann M.C."/>
            <person name="Ming R."/>
            <person name="Peterson D.G."/>
            <person name="Mehboob-ur-Rahman"/>
            <person name="Ware D."/>
            <person name="Westhoff P."/>
            <person name="Mayer K.F."/>
            <person name="Messing J."/>
            <person name="Rokhsar D.S."/>
        </authorList>
    </citation>
    <scope>NUCLEOTIDE SEQUENCE [LARGE SCALE GENOMIC DNA]</scope>
    <source>
        <strain evidence="2">cv. BTx623</strain>
    </source>
</reference>
<name>A0A1W0VZQ1_SORBI</name>
<dbReference type="Gramene" id="OQU87583">
    <property type="protein sequence ID" value="OQU87583"/>
    <property type="gene ID" value="SORBI_3003G301950"/>
</dbReference>
<organism evidence="1 2">
    <name type="scientific">Sorghum bicolor</name>
    <name type="common">Sorghum</name>
    <name type="synonym">Sorghum vulgare</name>
    <dbReference type="NCBI Taxonomy" id="4558"/>
    <lineage>
        <taxon>Eukaryota</taxon>
        <taxon>Viridiplantae</taxon>
        <taxon>Streptophyta</taxon>
        <taxon>Embryophyta</taxon>
        <taxon>Tracheophyta</taxon>
        <taxon>Spermatophyta</taxon>
        <taxon>Magnoliopsida</taxon>
        <taxon>Liliopsida</taxon>
        <taxon>Poales</taxon>
        <taxon>Poaceae</taxon>
        <taxon>PACMAD clade</taxon>
        <taxon>Panicoideae</taxon>
        <taxon>Andropogonodae</taxon>
        <taxon>Andropogoneae</taxon>
        <taxon>Sorghinae</taxon>
        <taxon>Sorghum</taxon>
    </lineage>
</organism>
<reference evidence="2" key="3">
    <citation type="journal article" date="2018" name="Plant J.">
        <title>The Sorghum bicolor reference genome: improved assembly, gene annotations, a transcriptome atlas, and signatures of genome organization.</title>
        <authorList>
            <person name="McCormick R.F."/>
            <person name="Truong S.K."/>
            <person name="Sreedasyam A."/>
            <person name="Jenkins J."/>
            <person name="Shu S."/>
            <person name="Sims D."/>
            <person name="Kennedy M."/>
            <person name="Amirebrahimi M."/>
            <person name="Weers B.D."/>
            <person name="McKinley B."/>
            <person name="Mattison A."/>
            <person name="Morishige D.T."/>
            <person name="Grimwood J."/>
            <person name="Schmutz J."/>
            <person name="Mullet J.E."/>
        </authorList>
    </citation>
    <scope>NUCLEOTIDE SEQUENCE [LARGE SCALE GENOMIC DNA]</scope>
    <source>
        <strain evidence="2">cv. BTx623</strain>
    </source>
</reference>
<dbReference type="InParanoid" id="A0A1W0VZQ1"/>
<gene>
    <name evidence="1" type="ORF">SORBI_3003G301950</name>
</gene>
<accession>A0A1W0VZQ1</accession>
<sequence length="122" mass="12754">MCVNGATAPHGLKPGAPSVHHRSSIHALEVTLVCGSGGLESGCMGPCRQSLVYSLIASASQNFRLLIMHAWLDGQDNMHALAGPQPSSSSARRPSLCSTLLPCSCSTKGEGNMECKLPCTEF</sequence>
<reference evidence="1" key="2">
    <citation type="submission" date="2017-02" db="EMBL/GenBank/DDBJ databases">
        <title>WGS assembly of Sorghum bicolor.</title>
        <authorList>
            <person name="Paterson A."/>
            <person name="Mullet J."/>
            <person name="Bowers J."/>
            <person name="Bruggmann R."/>
            <person name="Dubchak I."/>
            <person name="Grimwood J."/>
            <person name="Gundlach H."/>
            <person name="Haberer G."/>
            <person name="Hellsten U."/>
            <person name="Mitros T."/>
            <person name="Poliakov A."/>
            <person name="Schmutz J."/>
            <person name="Spannagl M."/>
            <person name="Tang H."/>
            <person name="Wang X."/>
            <person name="Wicker T."/>
            <person name="Bharti A."/>
            <person name="Chapman J."/>
            <person name="Feltus F."/>
            <person name="Gowik U."/>
            <person name="Grigoriev I."/>
            <person name="Lyons E."/>
            <person name="Maher C."/>
            <person name="Martis M."/>
            <person name="Narechania A."/>
            <person name="Otillar R."/>
            <person name="Penning B."/>
            <person name="Salamov A."/>
            <person name="Wang Y."/>
            <person name="Zhang L."/>
            <person name="Carpita N."/>
            <person name="Freeling M."/>
            <person name="Gingle A."/>
            <person name="Hash C."/>
            <person name="Keller B."/>
            <person name="Klein P."/>
            <person name="Kresovich S."/>
            <person name="Mccann M."/>
            <person name="Ming R."/>
            <person name="Peterson D."/>
            <person name="Rahman M."/>
            <person name="Ware D."/>
            <person name="Westhoff P."/>
            <person name="Mayer K."/>
            <person name="Messing J."/>
            <person name="Sims D."/>
            <person name="Jenkins J."/>
            <person name="Shu S."/>
            <person name="Rokhsar D."/>
        </authorList>
    </citation>
    <scope>NUCLEOTIDE SEQUENCE</scope>
</reference>
<keyword evidence="2" id="KW-1185">Reference proteome</keyword>
<proteinExistence type="predicted"/>